<evidence type="ECO:0000256" key="3">
    <source>
        <dbReference type="ARBA" id="ARBA00022475"/>
    </source>
</evidence>
<feature type="transmembrane region" description="Helical" evidence="7">
    <location>
        <begin position="274"/>
        <end position="300"/>
    </location>
</feature>
<dbReference type="RefSeq" id="WP_024922220.1">
    <property type="nucleotide sequence ID" value="NZ_MDEO01000032.1"/>
</dbReference>
<evidence type="ECO:0000256" key="2">
    <source>
        <dbReference type="ARBA" id="ARBA00022448"/>
    </source>
</evidence>
<accession>A0A1C2DSY2</accession>
<feature type="transmembrane region" description="Helical" evidence="7">
    <location>
        <begin position="148"/>
        <end position="166"/>
    </location>
</feature>
<evidence type="ECO:0000313" key="10">
    <source>
        <dbReference type="Proteomes" id="UP000094412"/>
    </source>
</evidence>
<feature type="transmembrane region" description="Helical" evidence="7">
    <location>
        <begin position="178"/>
        <end position="198"/>
    </location>
</feature>
<evidence type="ECO:0000256" key="6">
    <source>
        <dbReference type="ARBA" id="ARBA00023136"/>
    </source>
</evidence>
<feature type="transmembrane region" description="Helical" evidence="7">
    <location>
        <begin position="59"/>
        <end position="78"/>
    </location>
</feature>
<evidence type="ECO:0000256" key="4">
    <source>
        <dbReference type="ARBA" id="ARBA00022692"/>
    </source>
</evidence>
<proteinExistence type="predicted"/>
<comment type="caution">
    <text evidence="9">The sequence shown here is derived from an EMBL/GenBank/DDBJ whole genome shotgun (WGS) entry which is preliminary data.</text>
</comment>
<dbReference type="InterPro" id="IPR020846">
    <property type="entry name" value="MFS_dom"/>
</dbReference>
<dbReference type="Gene3D" id="1.20.1250.20">
    <property type="entry name" value="MFS general substrate transporter like domains"/>
    <property type="match status" value="1"/>
</dbReference>
<dbReference type="CDD" id="cd17502">
    <property type="entry name" value="MFS_Azr1_MDR_like"/>
    <property type="match status" value="1"/>
</dbReference>
<gene>
    <name evidence="9" type="ORF">QV13_13050</name>
</gene>
<protein>
    <submittedName>
        <fullName evidence="9">MFS transporter</fullName>
    </submittedName>
</protein>
<dbReference type="GO" id="GO:0022857">
    <property type="term" value="F:transmembrane transporter activity"/>
    <property type="evidence" value="ECO:0007669"/>
    <property type="project" value="InterPro"/>
</dbReference>
<feature type="transmembrane region" description="Helical" evidence="7">
    <location>
        <begin position="210"/>
        <end position="231"/>
    </location>
</feature>
<name>A0A1C2DSY2_9HYPH</name>
<dbReference type="InterPro" id="IPR036259">
    <property type="entry name" value="MFS_trans_sf"/>
</dbReference>
<evidence type="ECO:0000256" key="7">
    <source>
        <dbReference type="SAM" id="Phobius"/>
    </source>
</evidence>
<dbReference type="EMBL" id="MDEO01000032">
    <property type="protein sequence ID" value="OCX17879.1"/>
    <property type="molecule type" value="Genomic_DNA"/>
</dbReference>
<dbReference type="FunFam" id="1.20.1720.10:FF:000004">
    <property type="entry name" value="EmrB/QacA family drug resistance transporter"/>
    <property type="match status" value="1"/>
</dbReference>
<feature type="transmembrane region" description="Helical" evidence="7">
    <location>
        <begin position="90"/>
        <end position="109"/>
    </location>
</feature>
<feature type="transmembrane region" description="Helical" evidence="7">
    <location>
        <begin position="453"/>
        <end position="474"/>
    </location>
</feature>
<feature type="transmembrane region" description="Helical" evidence="7">
    <location>
        <begin position="346"/>
        <end position="364"/>
    </location>
</feature>
<dbReference type="AlphaFoldDB" id="A0A1C2DSY2"/>
<dbReference type="InterPro" id="IPR011701">
    <property type="entry name" value="MFS"/>
</dbReference>
<keyword evidence="10" id="KW-1185">Reference proteome</keyword>
<keyword evidence="2" id="KW-0813">Transport</keyword>
<dbReference type="GO" id="GO:0005886">
    <property type="term" value="C:plasma membrane"/>
    <property type="evidence" value="ECO:0007669"/>
    <property type="project" value="UniProtKB-SubCell"/>
</dbReference>
<dbReference type="Proteomes" id="UP000094412">
    <property type="component" value="Unassembled WGS sequence"/>
</dbReference>
<evidence type="ECO:0000256" key="5">
    <source>
        <dbReference type="ARBA" id="ARBA00022989"/>
    </source>
</evidence>
<evidence type="ECO:0000256" key="1">
    <source>
        <dbReference type="ARBA" id="ARBA00004651"/>
    </source>
</evidence>
<organism evidence="9 10">
    <name type="scientific">Mesorhizobium hungaricum</name>
    <dbReference type="NCBI Taxonomy" id="1566387"/>
    <lineage>
        <taxon>Bacteria</taxon>
        <taxon>Pseudomonadati</taxon>
        <taxon>Pseudomonadota</taxon>
        <taxon>Alphaproteobacteria</taxon>
        <taxon>Hyphomicrobiales</taxon>
        <taxon>Phyllobacteriaceae</taxon>
        <taxon>Mesorhizobium</taxon>
    </lineage>
</organism>
<dbReference type="OrthoDB" id="9812221at2"/>
<dbReference type="Pfam" id="PF07690">
    <property type="entry name" value="MFS_1"/>
    <property type="match status" value="1"/>
</dbReference>
<dbReference type="PANTHER" id="PTHR23501">
    <property type="entry name" value="MAJOR FACILITATOR SUPERFAMILY"/>
    <property type="match status" value="1"/>
</dbReference>
<reference evidence="9 10" key="1">
    <citation type="submission" date="2016-08" db="EMBL/GenBank/DDBJ databases">
        <title>Whole genome sequence of Mesorhizobium sp. strain UASWS1009 isolated from industrial sewage.</title>
        <authorList>
            <person name="Crovadore J."/>
            <person name="Calmin G."/>
            <person name="Chablais R."/>
            <person name="Cochard B."/>
            <person name="Lefort F."/>
        </authorList>
    </citation>
    <scope>NUCLEOTIDE SEQUENCE [LARGE SCALE GENOMIC DNA]</scope>
    <source>
        <strain evidence="9 10">UASWS1009</strain>
    </source>
</reference>
<feature type="transmembrane region" description="Helical" evidence="7">
    <location>
        <begin position="115"/>
        <end position="136"/>
    </location>
</feature>
<dbReference type="PANTHER" id="PTHR23501:SF197">
    <property type="entry name" value="COMD"/>
    <property type="match status" value="1"/>
</dbReference>
<dbReference type="Gene3D" id="1.20.1720.10">
    <property type="entry name" value="Multidrug resistance protein D"/>
    <property type="match status" value="1"/>
</dbReference>
<dbReference type="STRING" id="1566387.QV13_13050"/>
<feature type="transmembrane region" description="Helical" evidence="7">
    <location>
        <begin position="403"/>
        <end position="433"/>
    </location>
</feature>
<feature type="transmembrane region" description="Helical" evidence="7">
    <location>
        <begin position="370"/>
        <end position="391"/>
    </location>
</feature>
<dbReference type="SUPFAM" id="SSF103473">
    <property type="entry name" value="MFS general substrate transporter"/>
    <property type="match status" value="1"/>
</dbReference>
<feature type="transmembrane region" description="Helical" evidence="7">
    <location>
        <begin position="25"/>
        <end position="47"/>
    </location>
</feature>
<feature type="transmembrane region" description="Helical" evidence="7">
    <location>
        <begin position="312"/>
        <end position="334"/>
    </location>
</feature>
<evidence type="ECO:0000313" key="9">
    <source>
        <dbReference type="EMBL" id="OCX17879.1"/>
    </source>
</evidence>
<evidence type="ECO:0000259" key="8">
    <source>
        <dbReference type="PROSITE" id="PS50850"/>
    </source>
</evidence>
<keyword evidence="6 7" id="KW-0472">Membrane</keyword>
<feature type="domain" description="Major facilitator superfamily (MFS) profile" evidence="8">
    <location>
        <begin position="25"/>
        <end position="479"/>
    </location>
</feature>
<sequence>MDQTVSKPATAQAAAPLSEAEKNTIIAGVLLSMLLAALDQTIVAPAMPTIATALGHAQYLPWIVTAYLLTATAMAPLYGKISDVHGRRPTLYAAILIFLAGSLVAALAPNMLMLILGRAIQGIGGGGLFALAQIVIGDLVPPKERARYAAWISGTWAVASIAGPLLGGTFAEHLHWSLIFWVNLPLGLLAMAIINKPLKKLPIAAHRHSIDWAGAALLVTATSLLLLALNWGGGTYAWGSPEILGLAAASTLFWAVFALRLAKAAEPLISLNVLRNAIVLAGALSLFMLQAASIGLSVYLPVYLQTYLGLTASASGIAMLGLLLGTVAGAATSGKLIPRFVHYKRLALAGVGFGAVCVALLAYVAGNASLATVIILTTCVGIGTGTTFPVATISVQNAVEHAYLGVATGVLTFMRSLGGALGVALLGAVAAGYGLPLIGEGSATKVQIASATPFAAVFAVSFGLLVATLVALSLMPEKPLRGRIETDAPVLAE</sequence>
<feature type="transmembrane region" description="Helical" evidence="7">
    <location>
        <begin position="243"/>
        <end position="262"/>
    </location>
</feature>
<dbReference type="PRINTS" id="PR01036">
    <property type="entry name" value="TCRTETB"/>
</dbReference>
<dbReference type="PROSITE" id="PS50850">
    <property type="entry name" value="MFS"/>
    <property type="match status" value="1"/>
</dbReference>
<keyword evidence="4 7" id="KW-0812">Transmembrane</keyword>
<keyword evidence="3" id="KW-1003">Cell membrane</keyword>
<keyword evidence="5 7" id="KW-1133">Transmembrane helix</keyword>
<comment type="subcellular location">
    <subcellularLocation>
        <location evidence="1">Cell membrane</location>
        <topology evidence="1">Multi-pass membrane protein</topology>
    </subcellularLocation>
</comment>